<dbReference type="Proteomes" id="UP000034048">
    <property type="component" value="Unassembled WGS sequence"/>
</dbReference>
<gene>
    <name evidence="3" type="ORF">UT42_C0052G0002</name>
</gene>
<dbReference type="EMBL" id="LBWS01000052">
    <property type="protein sequence ID" value="KKR13126.1"/>
    <property type="molecule type" value="Genomic_DNA"/>
</dbReference>
<evidence type="ECO:0000259" key="2">
    <source>
        <dbReference type="Pfam" id="PF07853"/>
    </source>
</evidence>
<evidence type="ECO:0000256" key="1">
    <source>
        <dbReference type="SAM" id="Phobius"/>
    </source>
</evidence>
<dbReference type="AlphaFoldDB" id="A0A0G0NK10"/>
<dbReference type="GO" id="GO:0009636">
    <property type="term" value="P:response to toxic substance"/>
    <property type="evidence" value="ECO:0007669"/>
    <property type="project" value="TreeGrafter"/>
</dbReference>
<proteinExistence type="predicted"/>
<comment type="caution">
    <text evidence="3">The sequence shown here is derived from an EMBL/GenBank/DDBJ whole genome shotgun (WGS) entry which is preliminary data.</text>
</comment>
<dbReference type="InterPro" id="IPR026272">
    <property type="entry name" value="SdpI"/>
</dbReference>
<dbReference type="Pfam" id="PF13630">
    <property type="entry name" value="SdpI"/>
    <property type="match status" value="1"/>
</dbReference>
<dbReference type="InterPro" id="IPR025962">
    <property type="entry name" value="SdpI/YhfL"/>
</dbReference>
<evidence type="ECO:0000313" key="4">
    <source>
        <dbReference type="Proteomes" id="UP000034048"/>
    </source>
</evidence>
<organism evidence="3 4">
    <name type="scientific">Candidatus Falkowbacteria bacterium GW2011_GWA2_39_24</name>
    <dbReference type="NCBI Taxonomy" id="1618634"/>
    <lineage>
        <taxon>Bacteria</taxon>
        <taxon>Candidatus Falkowiibacteriota</taxon>
    </lineage>
</organism>
<accession>A0A0G0NK10</accession>
<sequence>MTVLKPSLKNEWPLLAIMLVAVVAAPYFYLHFPNVVPTHWGWNGQPDGWSGKGFAAFFFPILIWAMYFLFIYIPKLDPRKDKYEQFSRAYGIIRSAIIIFMVAIYFIASLNGLGYDVPVDIYVPVGVGLLFIIIGNYLSKIKSNWFIGIRTPWTMSSEEAWRKTHRFGSKVFMLSGVLIALSTWLSEDWQVGVFITVIALLVLGTFGYSYYAYSQDKHSK</sequence>
<keyword evidence="1" id="KW-0812">Transmembrane</keyword>
<feature type="transmembrane region" description="Helical" evidence="1">
    <location>
        <begin position="12"/>
        <end position="32"/>
    </location>
</feature>
<reference evidence="3 4" key="1">
    <citation type="journal article" date="2015" name="Nature">
        <title>rRNA introns, odd ribosomes, and small enigmatic genomes across a large radiation of phyla.</title>
        <authorList>
            <person name="Brown C.T."/>
            <person name="Hug L.A."/>
            <person name="Thomas B.C."/>
            <person name="Sharon I."/>
            <person name="Castelle C.J."/>
            <person name="Singh A."/>
            <person name="Wilkins M.J."/>
            <person name="Williams K.H."/>
            <person name="Banfield J.F."/>
        </authorList>
    </citation>
    <scope>NUCLEOTIDE SEQUENCE [LARGE SCALE GENOMIC DNA]</scope>
</reference>
<keyword evidence="1" id="KW-1133">Transmembrane helix</keyword>
<evidence type="ECO:0000313" key="3">
    <source>
        <dbReference type="EMBL" id="KKR13126.1"/>
    </source>
</evidence>
<dbReference type="PIRSF" id="PIRSF038959">
    <property type="entry name" value="SdpI"/>
    <property type="match status" value="1"/>
</dbReference>
<feature type="transmembrane region" description="Helical" evidence="1">
    <location>
        <begin position="191"/>
        <end position="213"/>
    </location>
</feature>
<feature type="transmembrane region" description="Helical" evidence="1">
    <location>
        <begin position="92"/>
        <end position="115"/>
    </location>
</feature>
<name>A0A0G0NK10_9BACT</name>
<feature type="domain" description="DUF1648" evidence="2">
    <location>
        <begin position="17"/>
        <end position="63"/>
    </location>
</feature>
<feature type="transmembrane region" description="Helical" evidence="1">
    <location>
        <begin position="121"/>
        <end position="138"/>
    </location>
</feature>
<feature type="transmembrane region" description="Helical" evidence="1">
    <location>
        <begin position="167"/>
        <end position="185"/>
    </location>
</feature>
<keyword evidence="1" id="KW-0472">Membrane</keyword>
<feature type="transmembrane region" description="Helical" evidence="1">
    <location>
        <begin position="52"/>
        <end position="72"/>
    </location>
</feature>
<protein>
    <recommendedName>
        <fullName evidence="2">DUF1648 domain-containing protein</fullName>
    </recommendedName>
</protein>
<dbReference type="PANTHER" id="PTHR37810">
    <property type="entry name" value="IMMUNITY PROTEIN SDPI"/>
    <property type="match status" value="1"/>
</dbReference>
<dbReference type="Pfam" id="PF07853">
    <property type="entry name" value="DUF1648"/>
    <property type="match status" value="1"/>
</dbReference>
<dbReference type="PANTHER" id="PTHR37810:SF5">
    <property type="entry name" value="IMMUNITY PROTEIN SDPI"/>
    <property type="match status" value="1"/>
</dbReference>
<dbReference type="InterPro" id="IPR012867">
    <property type="entry name" value="DUF1648"/>
</dbReference>